<proteinExistence type="predicted"/>
<dbReference type="RefSeq" id="WP_191828878.1">
    <property type="nucleotide sequence ID" value="NZ_JACYHB010000006.1"/>
</dbReference>
<gene>
    <name evidence="1" type="ORF">IF651_09595</name>
</gene>
<reference evidence="1" key="1">
    <citation type="journal article" date="2018" name="Curr. Microbiol.">
        <title>Cellulosimicrobium arenosum sp. nov., Isolated from Marine Sediment Sand.</title>
        <authorList>
            <person name="Oh M."/>
            <person name="Kim J.H."/>
            <person name="Yoon J.H."/>
            <person name="Schumann P."/>
            <person name="Kim W."/>
        </authorList>
    </citation>
    <scope>NUCLEOTIDE SEQUENCE</scope>
    <source>
        <strain evidence="1">KCTC 49039</strain>
    </source>
</reference>
<accession>A0A927GB31</accession>
<sequence>MVWMFVWLGLALGAAAVVFLLASVVARSESDTTDDQGLRAFWRDFRSGLRLGGRRARREERALYVGTVRRPRPVETSMDDFFAATEVSTPAYVDAEELTDVLHRARERAARPLHLHGNRHRS</sequence>
<dbReference type="Proteomes" id="UP000610846">
    <property type="component" value="Unassembled WGS sequence"/>
</dbReference>
<dbReference type="AlphaFoldDB" id="A0A927GB31"/>
<protein>
    <submittedName>
        <fullName evidence="1">Uncharacterized protein</fullName>
    </submittedName>
</protein>
<evidence type="ECO:0000313" key="2">
    <source>
        <dbReference type="Proteomes" id="UP000610846"/>
    </source>
</evidence>
<name>A0A927GB31_9MICO</name>
<evidence type="ECO:0000313" key="1">
    <source>
        <dbReference type="EMBL" id="MBD8079305.1"/>
    </source>
</evidence>
<comment type="caution">
    <text evidence="1">The sequence shown here is derived from an EMBL/GenBank/DDBJ whole genome shotgun (WGS) entry which is preliminary data.</text>
</comment>
<keyword evidence="2" id="KW-1185">Reference proteome</keyword>
<organism evidence="1 2">
    <name type="scientific">Cellulosimicrobium arenosum</name>
    <dbReference type="NCBI Taxonomy" id="2708133"/>
    <lineage>
        <taxon>Bacteria</taxon>
        <taxon>Bacillati</taxon>
        <taxon>Actinomycetota</taxon>
        <taxon>Actinomycetes</taxon>
        <taxon>Micrococcales</taxon>
        <taxon>Promicromonosporaceae</taxon>
        <taxon>Cellulosimicrobium</taxon>
    </lineage>
</organism>
<dbReference type="EMBL" id="JACYHB010000006">
    <property type="protein sequence ID" value="MBD8079305.1"/>
    <property type="molecule type" value="Genomic_DNA"/>
</dbReference>
<reference evidence="1" key="2">
    <citation type="submission" date="2020-09" db="EMBL/GenBank/DDBJ databases">
        <authorList>
            <person name="Yu Y."/>
        </authorList>
    </citation>
    <scope>NUCLEOTIDE SEQUENCE</scope>
    <source>
        <strain evidence="1">KCTC 49039</strain>
    </source>
</reference>